<proteinExistence type="predicted"/>
<evidence type="ECO:0000313" key="3">
    <source>
        <dbReference type="Proteomes" id="UP000294933"/>
    </source>
</evidence>
<protein>
    <submittedName>
        <fullName evidence="2">Uncharacterized protein</fullName>
    </submittedName>
</protein>
<evidence type="ECO:0000256" key="1">
    <source>
        <dbReference type="SAM" id="MobiDB-lite"/>
    </source>
</evidence>
<dbReference type="OrthoDB" id="565731at2759"/>
<dbReference type="VEuPathDB" id="FungiDB:BD410DRAFT_794862"/>
<feature type="compositionally biased region" description="Polar residues" evidence="1">
    <location>
        <begin position="59"/>
        <end position="71"/>
    </location>
</feature>
<sequence length="387" mass="42795">MSKLWRQAQALQRRRVLVIGVPRSFHPSPSARKTKSRKRTDVDEYEEDGEADELFSIKNVGSSSQNGTLAETSDAKEQSTTRPDPFIVEFNSAFETVTGRLKGCKDGDGEVEPRANSIMSLLHWTKATDQLSRVKDLIPTWRNAGRPIDTTVSENFIDRALLLEPRLLVDIFADRPKYGMDIPDLPTARRILYKLVVSSPLNSSPEASFTTDAARVAASFAALYPVYGLPPATQDLTSLALLARACARDAMQTGNADSKDALLSLIPSLISKLSSRTGSTEPLNVDDTESGVHGPQTLAAVASQRRAGYTQTSEVEWKWVTMSVWDVKCALRRLSLQNGKPREDAPPDVYWDPWQKITRALQKRVGLPEGQDFKELNRKVGSALALL</sequence>
<keyword evidence="3" id="KW-1185">Reference proteome</keyword>
<gene>
    <name evidence="2" type="ORF">BD410DRAFT_794862</name>
</gene>
<dbReference type="AlphaFoldDB" id="A0A4Y7PN81"/>
<dbReference type="Proteomes" id="UP000294933">
    <property type="component" value="Unassembled WGS sequence"/>
</dbReference>
<accession>A0A4Y7PN81</accession>
<feature type="region of interest" description="Disordered" evidence="1">
    <location>
        <begin position="22"/>
        <end position="82"/>
    </location>
</feature>
<reference evidence="2 3" key="1">
    <citation type="submission" date="2018-06" db="EMBL/GenBank/DDBJ databases">
        <title>A transcriptomic atlas of mushroom development highlights an independent origin of complex multicellularity.</title>
        <authorList>
            <consortium name="DOE Joint Genome Institute"/>
            <person name="Krizsan K."/>
            <person name="Almasi E."/>
            <person name="Merenyi Z."/>
            <person name="Sahu N."/>
            <person name="Viragh M."/>
            <person name="Koszo T."/>
            <person name="Mondo S."/>
            <person name="Kiss B."/>
            <person name="Balint B."/>
            <person name="Kues U."/>
            <person name="Barry K."/>
            <person name="Hegedus J.C."/>
            <person name="Henrissat B."/>
            <person name="Johnson J."/>
            <person name="Lipzen A."/>
            <person name="Ohm R."/>
            <person name="Nagy I."/>
            <person name="Pangilinan J."/>
            <person name="Yan J."/>
            <person name="Xiong Y."/>
            <person name="Grigoriev I.V."/>
            <person name="Hibbett D.S."/>
            <person name="Nagy L.G."/>
        </authorList>
    </citation>
    <scope>NUCLEOTIDE SEQUENCE [LARGE SCALE GENOMIC DNA]</scope>
    <source>
        <strain evidence="2 3">SZMC22713</strain>
    </source>
</reference>
<evidence type="ECO:0000313" key="2">
    <source>
        <dbReference type="EMBL" id="TDL16854.1"/>
    </source>
</evidence>
<dbReference type="EMBL" id="ML170233">
    <property type="protein sequence ID" value="TDL16854.1"/>
    <property type="molecule type" value="Genomic_DNA"/>
</dbReference>
<feature type="compositionally biased region" description="Acidic residues" evidence="1">
    <location>
        <begin position="43"/>
        <end position="53"/>
    </location>
</feature>
<name>A0A4Y7PN81_9AGAM</name>
<organism evidence="2 3">
    <name type="scientific">Rickenella mellea</name>
    <dbReference type="NCBI Taxonomy" id="50990"/>
    <lineage>
        <taxon>Eukaryota</taxon>
        <taxon>Fungi</taxon>
        <taxon>Dikarya</taxon>
        <taxon>Basidiomycota</taxon>
        <taxon>Agaricomycotina</taxon>
        <taxon>Agaricomycetes</taxon>
        <taxon>Hymenochaetales</taxon>
        <taxon>Rickenellaceae</taxon>
        <taxon>Rickenella</taxon>
    </lineage>
</organism>